<reference evidence="2" key="1">
    <citation type="journal article" date="2022" name="Plant J.">
        <title>Strategies of tolerance reflected in two North American maple genomes.</title>
        <authorList>
            <person name="McEvoy S.L."/>
            <person name="Sezen U.U."/>
            <person name="Trouern-Trend A."/>
            <person name="McMahon S.M."/>
            <person name="Schaberg P.G."/>
            <person name="Yang J."/>
            <person name="Wegrzyn J.L."/>
            <person name="Swenson N.G."/>
        </authorList>
    </citation>
    <scope>NUCLEOTIDE SEQUENCE</scope>
    <source>
        <strain evidence="2">91603</strain>
    </source>
</reference>
<reference evidence="2" key="2">
    <citation type="submission" date="2023-02" db="EMBL/GenBank/DDBJ databases">
        <authorList>
            <person name="Swenson N.G."/>
            <person name="Wegrzyn J.L."/>
            <person name="Mcevoy S.L."/>
        </authorList>
    </citation>
    <scope>NUCLEOTIDE SEQUENCE</scope>
    <source>
        <strain evidence="2">91603</strain>
        <tissue evidence="2">Leaf</tissue>
    </source>
</reference>
<gene>
    <name evidence="2" type="ORF">LWI28_022142</name>
</gene>
<evidence type="ECO:0000313" key="2">
    <source>
        <dbReference type="EMBL" id="KAI9165874.1"/>
    </source>
</evidence>
<dbReference type="Proteomes" id="UP001064489">
    <property type="component" value="Chromosome 10"/>
</dbReference>
<dbReference type="AlphaFoldDB" id="A0AAD5NM31"/>
<protein>
    <submittedName>
        <fullName evidence="2">Uncharacterized protein</fullName>
    </submittedName>
</protein>
<organism evidence="2 3">
    <name type="scientific">Acer negundo</name>
    <name type="common">Box elder</name>
    <dbReference type="NCBI Taxonomy" id="4023"/>
    <lineage>
        <taxon>Eukaryota</taxon>
        <taxon>Viridiplantae</taxon>
        <taxon>Streptophyta</taxon>
        <taxon>Embryophyta</taxon>
        <taxon>Tracheophyta</taxon>
        <taxon>Spermatophyta</taxon>
        <taxon>Magnoliopsida</taxon>
        <taxon>eudicotyledons</taxon>
        <taxon>Gunneridae</taxon>
        <taxon>Pentapetalae</taxon>
        <taxon>rosids</taxon>
        <taxon>malvids</taxon>
        <taxon>Sapindales</taxon>
        <taxon>Sapindaceae</taxon>
        <taxon>Hippocastanoideae</taxon>
        <taxon>Acereae</taxon>
        <taxon>Acer</taxon>
    </lineage>
</organism>
<name>A0AAD5NM31_ACENE</name>
<sequence>MDELLDDDATSSSSGKSQKSLEVNCEESFPVGPLDEVSARSLKVMFNNGRELSDFALEGDEDERSIEPISRM</sequence>
<proteinExistence type="predicted"/>
<evidence type="ECO:0000313" key="3">
    <source>
        <dbReference type="Proteomes" id="UP001064489"/>
    </source>
</evidence>
<evidence type="ECO:0000256" key="1">
    <source>
        <dbReference type="SAM" id="MobiDB-lite"/>
    </source>
</evidence>
<feature type="region of interest" description="Disordered" evidence="1">
    <location>
        <begin position="1"/>
        <end position="24"/>
    </location>
</feature>
<feature type="compositionally biased region" description="Low complexity" evidence="1">
    <location>
        <begin position="11"/>
        <end position="20"/>
    </location>
</feature>
<dbReference type="EMBL" id="JAJSOW010000105">
    <property type="protein sequence ID" value="KAI9165874.1"/>
    <property type="molecule type" value="Genomic_DNA"/>
</dbReference>
<comment type="caution">
    <text evidence="2">The sequence shown here is derived from an EMBL/GenBank/DDBJ whole genome shotgun (WGS) entry which is preliminary data.</text>
</comment>
<keyword evidence="3" id="KW-1185">Reference proteome</keyword>
<accession>A0AAD5NM31</accession>